<evidence type="ECO:0000313" key="2">
    <source>
        <dbReference type="Proteomes" id="UP001233172"/>
    </source>
</evidence>
<gene>
    <name evidence="1" type="ORF">Bpfe_028201</name>
</gene>
<dbReference type="AlphaFoldDB" id="A0AAD8AV36"/>
<reference evidence="1" key="1">
    <citation type="journal article" date="2023" name="PLoS Negl. Trop. Dis.">
        <title>A genome sequence for Biomphalaria pfeifferi, the major vector snail for the human-infecting parasite Schistosoma mansoni.</title>
        <authorList>
            <person name="Bu L."/>
            <person name="Lu L."/>
            <person name="Laidemitt M.R."/>
            <person name="Zhang S.M."/>
            <person name="Mutuku M."/>
            <person name="Mkoji G."/>
            <person name="Steinauer M."/>
            <person name="Loker E.S."/>
        </authorList>
    </citation>
    <scope>NUCLEOTIDE SEQUENCE</scope>
    <source>
        <strain evidence="1">KasaAsao</strain>
    </source>
</reference>
<dbReference type="EMBL" id="JASAOG010000242">
    <property type="protein sequence ID" value="KAK0042397.1"/>
    <property type="molecule type" value="Genomic_DNA"/>
</dbReference>
<evidence type="ECO:0000313" key="1">
    <source>
        <dbReference type="EMBL" id="KAK0042397.1"/>
    </source>
</evidence>
<comment type="caution">
    <text evidence="1">The sequence shown here is derived from an EMBL/GenBank/DDBJ whole genome shotgun (WGS) entry which is preliminary data.</text>
</comment>
<keyword evidence="2" id="KW-1185">Reference proteome</keyword>
<dbReference type="Proteomes" id="UP001233172">
    <property type="component" value="Unassembled WGS sequence"/>
</dbReference>
<reference evidence="1" key="2">
    <citation type="submission" date="2023-04" db="EMBL/GenBank/DDBJ databases">
        <authorList>
            <person name="Bu L."/>
            <person name="Lu L."/>
            <person name="Laidemitt M.R."/>
            <person name="Zhang S.M."/>
            <person name="Mutuku M."/>
            <person name="Mkoji G."/>
            <person name="Steinauer M."/>
            <person name="Loker E.S."/>
        </authorList>
    </citation>
    <scope>NUCLEOTIDE SEQUENCE</scope>
    <source>
        <strain evidence="1">KasaAsao</strain>
        <tissue evidence="1">Whole Snail</tissue>
    </source>
</reference>
<name>A0AAD8AV36_BIOPF</name>
<organism evidence="1 2">
    <name type="scientific">Biomphalaria pfeifferi</name>
    <name type="common">Bloodfluke planorb</name>
    <name type="synonym">Freshwater snail</name>
    <dbReference type="NCBI Taxonomy" id="112525"/>
    <lineage>
        <taxon>Eukaryota</taxon>
        <taxon>Metazoa</taxon>
        <taxon>Spiralia</taxon>
        <taxon>Lophotrochozoa</taxon>
        <taxon>Mollusca</taxon>
        <taxon>Gastropoda</taxon>
        <taxon>Heterobranchia</taxon>
        <taxon>Euthyneura</taxon>
        <taxon>Panpulmonata</taxon>
        <taxon>Hygrophila</taxon>
        <taxon>Lymnaeoidea</taxon>
        <taxon>Planorbidae</taxon>
        <taxon>Biomphalaria</taxon>
    </lineage>
</organism>
<proteinExistence type="predicted"/>
<protein>
    <submittedName>
        <fullName evidence="1">Uncharacterized protein</fullName>
    </submittedName>
</protein>
<accession>A0AAD8AV36</accession>
<sequence length="72" mass="8012">RKVLQLKINILGMDIPECPIGTFGLTTRRCSKTFEKGNNFTVVELALTPGSPLLNIECCLLTIQSGTEVYRR</sequence>
<feature type="non-terminal residue" evidence="1">
    <location>
        <position position="1"/>
    </location>
</feature>